<dbReference type="InterPro" id="IPR029039">
    <property type="entry name" value="Flavoprotein-like_sf"/>
</dbReference>
<dbReference type="Proteomes" id="UP001519271">
    <property type="component" value="Unassembled WGS sequence"/>
</dbReference>
<evidence type="ECO:0000313" key="3">
    <source>
        <dbReference type="Proteomes" id="UP001519271"/>
    </source>
</evidence>
<dbReference type="PANTHER" id="PTHR43741:SF4">
    <property type="entry name" value="FMN-DEPENDENT NADH:QUINONE OXIDOREDUCTASE"/>
    <property type="match status" value="1"/>
</dbReference>
<reference evidence="2 3" key="1">
    <citation type="submission" date="2021-03" db="EMBL/GenBank/DDBJ databases">
        <title>Genomic Encyclopedia of Type Strains, Phase IV (KMG-IV): sequencing the most valuable type-strain genomes for metagenomic binning, comparative biology and taxonomic classification.</title>
        <authorList>
            <person name="Goeker M."/>
        </authorList>
    </citation>
    <scope>NUCLEOTIDE SEQUENCE [LARGE SCALE GENOMIC DNA]</scope>
    <source>
        <strain evidence="2 3">DSM 6139</strain>
    </source>
</reference>
<dbReference type="InterPro" id="IPR005025">
    <property type="entry name" value="FMN_Rdtase-like_dom"/>
</dbReference>
<dbReference type="SUPFAM" id="SSF52218">
    <property type="entry name" value="Flavoproteins"/>
    <property type="match status" value="1"/>
</dbReference>
<gene>
    <name evidence="2" type="ORF">J2Z34_001765</name>
</gene>
<dbReference type="PANTHER" id="PTHR43741">
    <property type="entry name" value="FMN-DEPENDENT NADH-AZOREDUCTASE 1"/>
    <property type="match status" value="1"/>
</dbReference>
<proteinExistence type="predicted"/>
<keyword evidence="3" id="KW-1185">Reference proteome</keyword>
<comment type="caution">
    <text evidence="2">The sequence shown here is derived from an EMBL/GenBank/DDBJ whole genome shotgun (WGS) entry which is preliminary data.</text>
</comment>
<organism evidence="2 3">
    <name type="scientific">Youngiibacter multivorans</name>
    <dbReference type="NCBI Taxonomy" id="937251"/>
    <lineage>
        <taxon>Bacteria</taxon>
        <taxon>Bacillati</taxon>
        <taxon>Bacillota</taxon>
        <taxon>Clostridia</taxon>
        <taxon>Eubacteriales</taxon>
        <taxon>Clostridiaceae</taxon>
        <taxon>Youngiibacter</taxon>
    </lineage>
</organism>
<protein>
    <submittedName>
        <fullName evidence="2">Multimeric flavodoxin WrbA</fullName>
    </submittedName>
</protein>
<evidence type="ECO:0000259" key="1">
    <source>
        <dbReference type="Pfam" id="PF03358"/>
    </source>
</evidence>
<dbReference type="Gene3D" id="3.40.50.360">
    <property type="match status" value="1"/>
</dbReference>
<dbReference type="InterPro" id="IPR050104">
    <property type="entry name" value="FMN-dep_NADH:Q_OxRdtase_AzoR1"/>
</dbReference>
<sequence length="235" mass="26396">MEMTLIHGQAHKGSGWHMTRSIAKALDDGNTIIHEFSLPVDADKFCIGCYNCILKGCEFCPHKDKIQPIVKALESSDVIIIDSPTYCFEMSGALKSLFDHLGYMWLSHRPNKAMFNKVGIVVSTAAGAGAKGVTKSMARQLFWMGVPKVYRMNMNVNAAKWEDVTEKVRGEIESRISAISIKAGRSVKKVKPGLKHRLLFNIMARMQKGNSWNLVDRNHWDNMGWLDKAKPWNAS</sequence>
<dbReference type="Pfam" id="PF03358">
    <property type="entry name" value="FMN_red"/>
    <property type="match status" value="1"/>
</dbReference>
<name>A0ABS4G414_9CLOT</name>
<feature type="domain" description="NADPH-dependent FMN reductase-like" evidence="1">
    <location>
        <begin position="1"/>
        <end position="149"/>
    </location>
</feature>
<evidence type="ECO:0000313" key="2">
    <source>
        <dbReference type="EMBL" id="MBP1919276.1"/>
    </source>
</evidence>
<dbReference type="RefSeq" id="WP_209459484.1">
    <property type="nucleotide sequence ID" value="NZ_JAGGKC010000013.1"/>
</dbReference>
<accession>A0ABS4G414</accession>
<dbReference type="EMBL" id="JAGGKC010000013">
    <property type="protein sequence ID" value="MBP1919276.1"/>
    <property type="molecule type" value="Genomic_DNA"/>
</dbReference>